<feature type="region of interest" description="Disordered" evidence="2">
    <location>
        <begin position="274"/>
        <end position="377"/>
    </location>
</feature>
<reference evidence="3" key="2">
    <citation type="submission" date="2020-05" db="EMBL/GenBank/DDBJ databases">
        <authorList>
            <person name="Kim H.-S."/>
            <person name="Proctor R.H."/>
            <person name="Brown D.W."/>
        </authorList>
    </citation>
    <scope>NUCLEOTIDE SEQUENCE</scope>
    <source>
        <strain evidence="3">NRRL 22465</strain>
    </source>
</reference>
<keyword evidence="1" id="KW-0175">Coiled coil</keyword>
<protein>
    <submittedName>
        <fullName evidence="3">Uncharacterized protein</fullName>
    </submittedName>
</protein>
<dbReference type="OrthoDB" id="4203839at2759"/>
<keyword evidence="4" id="KW-1185">Reference proteome</keyword>
<dbReference type="Proteomes" id="UP000635477">
    <property type="component" value="Unassembled WGS sequence"/>
</dbReference>
<evidence type="ECO:0000256" key="1">
    <source>
        <dbReference type="SAM" id="Coils"/>
    </source>
</evidence>
<feature type="region of interest" description="Disordered" evidence="2">
    <location>
        <begin position="152"/>
        <end position="174"/>
    </location>
</feature>
<feature type="compositionally biased region" description="Basic and acidic residues" evidence="2">
    <location>
        <begin position="152"/>
        <end position="168"/>
    </location>
</feature>
<feature type="coiled-coil region" evidence="1">
    <location>
        <begin position="188"/>
        <end position="215"/>
    </location>
</feature>
<reference evidence="3" key="1">
    <citation type="journal article" date="2020" name="BMC Genomics">
        <title>Correction to: Identification and distribution of gene clusters required for synthesis of sphingolipid metabolism inhibitors in diverse species of the filamentous fungus Fusarium.</title>
        <authorList>
            <person name="Kim H.S."/>
            <person name="Lohmar J.M."/>
            <person name="Busman M."/>
            <person name="Brown D.W."/>
            <person name="Naumann T.A."/>
            <person name="Divon H.H."/>
            <person name="Lysoe E."/>
            <person name="Uhlig S."/>
            <person name="Proctor R.H."/>
        </authorList>
    </citation>
    <scope>NUCLEOTIDE SEQUENCE</scope>
    <source>
        <strain evidence="3">NRRL 22465</strain>
    </source>
</reference>
<gene>
    <name evidence="3" type="ORF">FZEAL_1999</name>
</gene>
<organism evidence="3 4">
    <name type="scientific">Fusarium zealandicum</name>
    <dbReference type="NCBI Taxonomy" id="1053134"/>
    <lineage>
        <taxon>Eukaryota</taxon>
        <taxon>Fungi</taxon>
        <taxon>Dikarya</taxon>
        <taxon>Ascomycota</taxon>
        <taxon>Pezizomycotina</taxon>
        <taxon>Sordariomycetes</taxon>
        <taxon>Hypocreomycetidae</taxon>
        <taxon>Hypocreales</taxon>
        <taxon>Nectriaceae</taxon>
        <taxon>Fusarium</taxon>
        <taxon>Fusarium staphyleae species complex</taxon>
    </lineage>
</organism>
<evidence type="ECO:0000256" key="2">
    <source>
        <dbReference type="SAM" id="MobiDB-lite"/>
    </source>
</evidence>
<dbReference type="AlphaFoldDB" id="A0A8H4URN8"/>
<evidence type="ECO:0000313" key="3">
    <source>
        <dbReference type="EMBL" id="KAF4982365.1"/>
    </source>
</evidence>
<dbReference type="EMBL" id="JABEYC010000123">
    <property type="protein sequence ID" value="KAF4982365.1"/>
    <property type="molecule type" value="Genomic_DNA"/>
</dbReference>
<comment type="caution">
    <text evidence="3">The sequence shown here is derived from an EMBL/GenBank/DDBJ whole genome shotgun (WGS) entry which is preliminary data.</text>
</comment>
<name>A0A8H4URN8_9HYPO</name>
<proteinExistence type="predicted"/>
<evidence type="ECO:0000313" key="4">
    <source>
        <dbReference type="Proteomes" id="UP000635477"/>
    </source>
</evidence>
<accession>A0A8H4URN8</accession>
<sequence>MLSINFSTPLAGAARSERIKQMTNNHPAFERARASQEILVKIQTSLRRMPGVSSKESNEIVSQLQEVGQIVSTETSQLVDALMNLVLDQEDTDKAIARMSIEANLTKAEADDQTHTISNLRVELSNEKGKRQETEAEVAKVMEDLQQLTREFKSLKNKDRDDSSDDAKSTPVREGIVKVSGPRLRSAISETEQDVQQLEDTIKHLEDQVNSRRSLWVMKNPSPESVVRAIETIADACPDKDVVHKSIMSMRPEGRDDAVPRENRGLSHVFNDLAIQPQRPGSSFQPHRPTSAAPPRFGPHGVPPRSSSTMPGERRYGQWAPPAPTQSRFSGQPMNGPMSGPGPNPNYGRAPSRRGFSNGTYRPNAPEFYPQTYAPSDKGFSRNEGAFGLRQSYYPATPSNTRNKYGRFRDPISPGFNGPPGALTTRPPFPGPLIHITDMTIAAWNEQMMDLYAVIRNFVDNNANQPTFIKPTDLSQSRLWPVLLATYHPLSEQEAVSYLEFHLKDESAKSCLVTRVVVDYIVNRVWVPRAWAGADRDATYGLIEVEKDLERTMGQPAALRQPILDRQASVIDSILKIDQFPQFSKVRCDEITDMLLGMVQPLLNPGASPSNAYRDLESVSAAAWALSSRILSSRLTFDFRFPEVGCRFSCQSMVPIWPNMDPVELQAKHWRVALVTTPVVTCRNDTGTNISAHSVSLADVVCMQ</sequence>